<dbReference type="AlphaFoldDB" id="A0A8H4WSP6"/>
<evidence type="ECO:0000256" key="1">
    <source>
        <dbReference type="SAM" id="SignalP"/>
    </source>
</evidence>
<dbReference type="Proteomes" id="UP000622797">
    <property type="component" value="Unassembled WGS sequence"/>
</dbReference>
<reference evidence="2" key="2">
    <citation type="submission" date="2020-05" db="EMBL/GenBank/DDBJ databases">
        <authorList>
            <person name="Kim H.-S."/>
            <person name="Proctor R.H."/>
            <person name="Brown D.W."/>
        </authorList>
    </citation>
    <scope>NUCLEOTIDE SEQUENCE</scope>
    <source>
        <strain evidence="2">NRRL 20472</strain>
    </source>
</reference>
<name>A0A8H4WSP6_9HYPO</name>
<keyword evidence="3" id="KW-1185">Reference proteome</keyword>
<gene>
    <name evidence="2" type="ORF">FSARC_13737</name>
</gene>
<dbReference type="EMBL" id="JABEXW010001049">
    <property type="protein sequence ID" value="KAF4948500.1"/>
    <property type="molecule type" value="Genomic_DNA"/>
</dbReference>
<feature type="signal peptide" evidence="1">
    <location>
        <begin position="1"/>
        <end position="19"/>
    </location>
</feature>
<evidence type="ECO:0000313" key="3">
    <source>
        <dbReference type="Proteomes" id="UP000622797"/>
    </source>
</evidence>
<protein>
    <submittedName>
        <fullName evidence="2">Uncharacterized protein</fullName>
    </submittedName>
</protein>
<reference evidence="2" key="1">
    <citation type="journal article" date="2020" name="BMC Genomics">
        <title>Correction to: Identification and distribution of gene clusters required for synthesis of sphingolipid metabolism inhibitors in diverse species of the filamentous fungus Fusarium.</title>
        <authorList>
            <person name="Kim H.S."/>
            <person name="Lohmar J.M."/>
            <person name="Busman M."/>
            <person name="Brown D.W."/>
            <person name="Naumann T.A."/>
            <person name="Divon H.H."/>
            <person name="Lysoe E."/>
            <person name="Uhlig S."/>
            <person name="Proctor R.H."/>
        </authorList>
    </citation>
    <scope>NUCLEOTIDE SEQUENCE</scope>
    <source>
        <strain evidence="2">NRRL 20472</strain>
    </source>
</reference>
<keyword evidence="1" id="KW-0732">Signal</keyword>
<organism evidence="2 3">
    <name type="scientific">Fusarium sarcochroum</name>
    <dbReference type="NCBI Taxonomy" id="1208366"/>
    <lineage>
        <taxon>Eukaryota</taxon>
        <taxon>Fungi</taxon>
        <taxon>Dikarya</taxon>
        <taxon>Ascomycota</taxon>
        <taxon>Pezizomycotina</taxon>
        <taxon>Sordariomycetes</taxon>
        <taxon>Hypocreomycetidae</taxon>
        <taxon>Hypocreales</taxon>
        <taxon>Nectriaceae</taxon>
        <taxon>Fusarium</taxon>
        <taxon>Fusarium lateritium species complex</taxon>
    </lineage>
</organism>
<comment type="caution">
    <text evidence="2">The sequence shown here is derived from an EMBL/GenBank/DDBJ whole genome shotgun (WGS) entry which is preliminary data.</text>
</comment>
<evidence type="ECO:0000313" key="2">
    <source>
        <dbReference type="EMBL" id="KAF4948500.1"/>
    </source>
</evidence>
<sequence length="337" mass="36821">MLVLQFLVVLALGVETALSDYVTDVGYWRNLTCTSRYGAIQRNRILTGTSKTTSTISVTKSIRSKVNMIVTRPTKTRTSTVSTTITTTTTSKGADITSTVYTIESRWVTETSSVTSTVTQTVTSTNTVYQTTVVPTPDGFKAIRDDTAIVAGLKRPKKFRLQILKSNKVEVNPMQYIQRIECTHTIRAITTETVETTIQGRTLYPEPPTTRVTKTVTSVSTETEFAPGDVVATITMPQYVDIPTTVYPETTVTSTETGKQEWAESIPTEADASTLLVTVGRTVSVADFAACRANNFLNTGNHGQTIYALTSNYDYALTESATQEECCIKCGVDQGML</sequence>
<proteinExistence type="predicted"/>
<accession>A0A8H4WSP6</accession>
<feature type="chain" id="PRO_5034808750" evidence="1">
    <location>
        <begin position="20"/>
        <end position="337"/>
    </location>
</feature>